<organism evidence="7 8">
    <name type="scientific">Nocardia tenerifensis</name>
    <dbReference type="NCBI Taxonomy" id="228006"/>
    <lineage>
        <taxon>Bacteria</taxon>
        <taxon>Bacillati</taxon>
        <taxon>Actinomycetota</taxon>
        <taxon>Actinomycetes</taxon>
        <taxon>Mycobacteriales</taxon>
        <taxon>Nocardiaceae</taxon>
        <taxon>Nocardia</taxon>
    </lineage>
</organism>
<evidence type="ECO:0000313" key="8">
    <source>
        <dbReference type="Proteomes" id="UP000247569"/>
    </source>
</evidence>
<dbReference type="InterPro" id="IPR036390">
    <property type="entry name" value="WH_DNA-bd_sf"/>
</dbReference>
<dbReference type="Gene3D" id="3.40.50.150">
    <property type="entry name" value="Vaccinia Virus protein VP39"/>
    <property type="match status" value="1"/>
</dbReference>
<gene>
    <name evidence="7" type="ORF">DFR70_101995</name>
</gene>
<keyword evidence="1 7" id="KW-0489">Methyltransferase</keyword>
<dbReference type="GO" id="GO:0008171">
    <property type="term" value="F:O-methyltransferase activity"/>
    <property type="evidence" value="ECO:0007669"/>
    <property type="project" value="InterPro"/>
</dbReference>
<keyword evidence="3" id="KW-0949">S-adenosyl-L-methionine</keyword>
<proteinExistence type="predicted"/>
<reference evidence="7 8" key="1">
    <citation type="submission" date="2018-05" db="EMBL/GenBank/DDBJ databases">
        <title>Genomic Encyclopedia of Type Strains, Phase IV (KMG-IV): sequencing the most valuable type-strain genomes for metagenomic binning, comparative biology and taxonomic classification.</title>
        <authorList>
            <person name="Goeker M."/>
        </authorList>
    </citation>
    <scope>NUCLEOTIDE SEQUENCE [LARGE SCALE GENOMIC DNA]</scope>
    <source>
        <strain evidence="7 8">DSM 44704</strain>
    </source>
</reference>
<accession>A0A318KAH7</accession>
<dbReference type="InterPro" id="IPR016461">
    <property type="entry name" value="COMT-like"/>
</dbReference>
<feature type="active site" description="Proton acceptor" evidence="4">
    <location>
        <position position="243"/>
    </location>
</feature>
<protein>
    <submittedName>
        <fullName evidence="7">O-methyltransferase</fullName>
    </submittedName>
</protein>
<evidence type="ECO:0000256" key="2">
    <source>
        <dbReference type="ARBA" id="ARBA00022679"/>
    </source>
</evidence>
<dbReference type="PROSITE" id="PS51683">
    <property type="entry name" value="SAM_OMT_II"/>
    <property type="match status" value="1"/>
</dbReference>
<sequence length="334" mass="35908">MSGTAEMADAPASLIHGGWQAEVLELVVELELADRLAGTSKTVARLAYETGTSAPRLELVLTLAGHLGLFTRTETGAIANNAVSSLLSAGHPHSLRAEARHALSRWARIAWGSLDLAVRAGDSGFRQTTGEELFDYLRRHPRELSDFQRFQAEVTRRNGAALLRSGFAPAGEVVDVGGGRGTLATQLCAALPALRAVVFDLPEVVADSDIPAELAERVRVQGGDFFDRVPAKADVYLLSHILHDWPDEDASRILRTVRAGMADDSTLVILENLKTDPPALLVSYLDVLMLTAWGARERTARDYTGLLAASGLAVRSIETIEPRSALAVITATRD</sequence>
<dbReference type="InterPro" id="IPR029063">
    <property type="entry name" value="SAM-dependent_MTases_sf"/>
</dbReference>
<dbReference type="PANTHER" id="PTHR43712:SF2">
    <property type="entry name" value="O-METHYLTRANSFERASE CICE"/>
    <property type="match status" value="1"/>
</dbReference>
<evidence type="ECO:0000259" key="5">
    <source>
        <dbReference type="Pfam" id="PF00891"/>
    </source>
</evidence>
<evidence type="ECO:0000256" key="3">
    <source>
        <dbReference type="ARBA" id="ARBA00022691"/>
    </source>
</evidence>
<dbReference type="PIRSF" id="PIRSF005739">
    <property type="entry name" value="O-mtase"/>
    <property type="match status" value="1"/>
</dbReference>
<keyword evidence="2 7" id="KW-0808">Transferase</keyword>
<keyword evidence="8" id="KW-1185">Reference proteome</keyword>
<dbReference type="Gene3D" id="1.10.10.10">
    <property type="entry name" value="Winged helix-like DNA-binding domain superfamily/Winged helix DNA-binding domain"/>
    <property type="match status" value="1"/>
</dbReference>
<evidence type="ECO:0000256" key="1">
    <source>
        <dbReference type="ARBA" id="ARBA00022603"/>
    </source>
</evidence>
<dbReference type="Pfam" id="PF00891">
    <property type="entry name" value="Methyltransf_2"/>
    <property type="match status" value="1"/>
</dbReference>
<dbReference type="GO" id="GO:0032259">
    <property type="term" value="P:methylation"/>
    <property type="evidence" value="ECO:0007669"/>
    <property type="project" value="UniProtKB-KW"/>
</dbReference>
<dbReference type="SUPFAM" id="SSF53335">
    <property type="entry name" value="S-adenosyl-L-methionine-dependent methyltransferases"/>
    <property type="match status" value="1"/>
</dbReference>
<dbReference type="RefSeq" id="WP_083894234.1">
    <property type="nucleotide sequence ID" value="NZ_QJKF01000001.1"/>
</dbReference>
<dbReference type="Pfam" id="PF08100">
    <property type="entry name" value="Dimerisation"/>
    <property type="match status" value="1"/>
</dbReference>
<dbReference type="PANTHER" id="PTHR43712">
    <property type="entry name" value="PUTATIVE (AFU_ORTHOLOGUE AFUA_4G14580)-RELATED"/>
    <property type="match status" value="1"/>
</dbReference>
<feature type="domain" description="O-methyltransferase dimerisation" evidence="6">
    <location>
        <begin position="14"/>
        <end position="87"/>
    </location>
</feature>
<dbReference type="SUPFAM" id="SSF46785">
    <property type="entry name" value="Winged helix' DNA-binding domain"/>
    <property type="match status" value="1"/>
</dbReference>
<dbReference type="InterPro" id="IPR036388">
    <property type="entry name" value="WH-like_DNA-bd_sf"/>
</dbReference>
<feature type="domain" description="O-methyltransferase C-terminal" evidence="5">
    <location>
        <begin position="111"/>
        <end position="311"/>
    </location>
</feature>
<name>A0A318KAH7_9NOCA</name>
<dbReference type="InterPro" id="IPR001077">
    <property type="entry name" value="COMT_C"/>
</dbReference>
<dbReference type="OrthoDB" id="4145676at2"/>
<comment type="caution">
    <text evidence="7">The sequence shown here is derived from an EMBL/GenBank/DDBJ whole genome shotgun (WGS) entry which is preliminary data.</text>
</comment>
<evidence type="ECO:0000313" key="7">
    <source>
        <dbReference type="EMBL" id="PXX71561.1"/>
    </source>
</evidence>
<evidence type="ECO:0000259" key="6">
    <source>
        <dbReference type="Pfam" id="PF08100"/>
    </source>
</evidence>
<dbReference type="Proteomes" id="UP000247569">
    <property type="component" value="Unassembled WGS sequence"/>
</dbReference>
<dbReference type="InterPro" id="IPR012967">
    <property type="entry name" value="COMT_dimerisation"/>
</dbReference>
<dbReference type="EMBL" id="QJKF01000001">
    <property type="protein sequence ID" value="PXX71561.1"/>
    <property type="molecule type" value="Genomic_DNA"/>
</dbReference>
<evidence type="ECO:0000256" key="4">
    <source>
        <dbReference type="PIRSR" id="PIRSR005739-1"/>
    </source>
</evidence>
<dbReference type="AlphaFoldDB" id="A0A318KAH7"/>